<gene>
    <name evidence="1" type="ordered locus">Sputcn32_3928</name>
</gene>
<dbReference type="HOGENOM" id="CLU_1160447_0_0_6"/>
<dbReference type="KEGG" id="spc:Sputcn32_3928"/>
<dbReference type="EMBL" id="CP000681">
    <property type="protein sequence ID" value="ABP77634.1"/>
    <property type="molecule type" value="Genomic_DNA"/>
</dbReference>
<name>A4YCF1_SHEPC</name>
<organism evidence="1">
    <name type="scientific">Shewanella putrefaciens (strain CN-32 / ATCC BAA-453)</name>
    <dbReference type="NCBI Taxonomy" id="319224"/>
    <lineage>
        <taxon>Bacteria</taxon>
        <taxon>Pseudomonadati</taxon>
        <taxon>Pseudomonadota</taxon>
        <taxon>Gammaproteobacteria</taxon>
        <taxon>Alteromonadales</taxon>
        <taxon>Shewanellaceae</taxon>
        <taxon>Shewanella</taxon>
    </lineage>
</organism>
<accession>A4YCF1</accession>
<evidence type="ECO:0000313" key="1">
    <source>
        <dbReference type="EMBL" id="ABP77634.1"/>
    </source>
</evidence>
<reference evidence="1" key="1">
    <citation type="submission" date="2007-04" db="EMBL/GenBank/DDBJ databases">
        <title>Complete sequence of Shewanella putrefaciens CN-32.</title>
        <authorList>
            <consortium name="US DOE Joint Genome Institute"/>
            <person name="Copeland A."/>
            <person name="Lucas S."/>
            <person name="Lapidus A."/>
            <person name="Barry K."/>
            <person name="Detter J.C."/>
            <person name="Glavina del Rio T."/>
            <person name="Hammon N."/>
            <person name="Israni S."/>
            <person name="Dalin E."/>
            <person name="Tice H."/>
            <person name="Pitluck S."/>
            <person name="Chain P."/>
            <person name="Malfatti S."/>
            <person name="Shin M."/>
            <person name="Vergez L."/>
            <person name="Schmutz J."/>
            <person name="Larimer F."/>
            <person name="Land M."/>
            <person name="Hauser L."/>
            <person name="Kyrpides N."/>
            <person name="Mikhailova N."/>
            <person name="Romine M.F."/>
            <person name="Fredrickson J."/>
            <person name="Tiedje J."/>
            <person name="Richardson P."/>
        </authorList>
    </citation>
    <scope>NUCLEOTIDE SEQUENCE [LARGE SCALE GENOMIC DNA]</scope>
    <source>
        <strain evidence="1">CN-32</strain>
    </source>
</reference>
<protein>
    <submittedName>
        <fullName evidence="1">Uncharacterized protein</fullName>
    </submittedName>
</protein>
<dbReference type="eggNOG" id="ENOG5032W9N">
    <property type="taxonomic scope" value="Bacteria"/>
</dbReference>
<dbReference type="AlphaFoldDB" id="A4YCF1"/>
<sequence length="239" mass="27156">MSFPDDSIQYLVEDDGWWIKNTEANLVRGALIWAFVYQIDQLPYTFVPVSRSKAREHDKAVVAVAELKIGEHLQRDQLPVAGMTTYKGECWVANKAKLRPCIVWSANCSNVDKSLTIGKPKGSTAPTYLVAPFYGIDAGINRAGYSEAFVQRVRHCEYPQFHWDMIPDSNSSKESILRLDHMQPVGAHSKSYRLSDYKLSEAALEILDDQYTWLTRGGLPEKSIILDFQELMQEFDTSE</sequence>
<proteinExistence type="predicted"/>